<organism evidence="2 3">
    <name type="scientific">Polynucleobacter kasalickyi</name>
    <dbReference type="NCBI Taxonomy" id="1938817"/>
    <lineage>
        <taxon>Bacteria</taxon>
        <taxon>Pseudomonadati</taxon>
        <taxon>Pseudomonadota</taxon>
        <taxon>Betaproteobacteria</taxon>
        <taxon>Burkholderiales</taxon>
        <taxon>Burkholderiaceae</taxon>
        <taxon>Polynucleobacter</taxon>
    </lineage>
</organism>
<keyword evidence="3" id="KW-1185">Reference proteome</keyword>
<gene>
    <name evidence="2" type="ORF">SAMN06296008_103192</name>
</gene>
<dbReference type="InterPro" id="IPR023606">
    <property type="entry name" value="CoA-Trfase_III_dom_1_sf"/>
</dbReference>
<dbReference type="PANTHER" id="PTHR48207:SF4">
    <property type="entry name" value="BLL6097 PROTEIN"/>
    <property type="match status" value="1"/>
</dbReference>
<name>A0A1W1YMP3_9BURK</name>
<protein>
    <submittedName>
        <fullName evidence="2">Crotonobetainyl-CoA:carnitine CoA-transferase CaiB</fullName>
    </submittedName>
</protein>
<dbReference type="Pfam" id="PF02515">
    <property type="entry name" value="CoA_transf_3"/>
    <property type="match status" value="1"/>
</dbReference>
<dbReference type="Gene3D" id="3.40.50.10540">
    <property type="entry name" value="Crotonobetainyl-coa:carnitine coa-transferase, domain 1"/>
    <property type="match status" value="1"/>
</dbReference>
<dbReference type="STRING" id="1938817.SAMN06296008_103192"/>
<reference evidence="2 3" key="1">
    <citation type="submission" date="2017-04" db="EMBL/GenBank/DDBJ databases">
        <authorList>
            <person name="Afonso C.L."/>
            <person name="Miller P.J."/>
            <person name="Scott M.A."/>
            <person name="Spackman E."/>
            <person name="Goraichik I."/>
            <person name="Dimitrov K.M."/>
            <person name="Suarez D.L."/>
            <person name="Swayne D.E."/>
        </authorList>
    </citation>
    <scope>NUCLEOTIDE SEQUENCE [LARGE SCALE GENOMIC DNA]</scope>
    <source>
        <strain evidence="2 3">VK13</strain>
    </source>
</reference>
<keyword evidence="1 2" id="KW-0808">Transferase</keyword>
<dbReference type="Proteomes" id="UP000192708">
    <property type="component" value="Unassembled WGS sequence"/>
</dbReference>
<sequence length="430" mass="47278">MGPIDSTNWFKRGRLVEQFGQQNNSSITEMGPLAGITVVDLSSVVVGPTCTLTLADHGAEVIKVEAPEGDLMRTLGGGARNPGMTGKFMNFNRNKRSICVNLKTEEGLFLLKKVLAKADVLVTNMRLGALQKLGLDYASLKAMNPQLIYCQILAFGRGGTYFNRPAYDTVIQSSAGVSATFEKSSGEPRFVPLVMGDHITGLVSAQTIGFALFRRTRTKVGELIEIPMFETMAAFVLREHMGNMTFEPGIGPIGDARVLDKNNRPVKTADGYISISPNTNAQAFAFFDAIGRPELKVDPRFDNVTNRTKNSVEYYEIRSSSLGSKTSAEWIEIFERIDIPCMRYNSLEDLLEDPHIQSVNFLQQTVHPSEGLIREIGLTNKFSGGNRQGFTPAPRLGENTIEILQEFGASEQEIEQALATSAIVQHRQST</sequence>
<dbReference type="EMBL" id="FWXJ01000003">
    <property type="protein sequence ID" value="SMC37393.1"/>
    <property type="molecule type" value="Genomic_DNA"/>
</dbReference>
<accession>A0A1W1YMP3</accession>
<dbReference type="InterPro" id="IPR003673">
    <property type="entry name" value="CoA-Trfase_fam_III"/>
</dbReference>
<evidence type="ECO:0000313" key="2">
    <source>
        <dbReference type="EMBL" id="SMC37393.1"/>
    </source>
</evidence>
<dbReference type="AlphaFoldDB" id="A0A1W1YMP3"/>
<dbReference type="PANTHER" id="PTHR48207">
    <property type="entry name" value="SUCCINATE--HYDROXYMETHYLGLUTARATE COA-TRANSFERASE"/>
    <property type="match status" value="1"/>
</dbReference>
<dbReference type="SUPFAM" id="SSF89796">
    <property type="entry name" value="CoA-transferase family III (CaiB/BaiF)"/>
    <property type="match status" value="1"/>
</dbReference>
<dbReference type="InterPro" id="IPR044855">
    <property type="entry name" value="CoA-Trfase_III_dom3_sf"/>
</dbReference>
<evidence type="ECO:0000313" key="3">
    <source>
        <dbReference type="Proteomes" id="UP000192708"/>
    </source>
</evidence>
<dbReference type="GO" id="GO:0008410">
    <property type="term" value="F:CoA-transferase activity"/>
    <property type="evidence" value="ECO:0007669"/>
    <property type="project" value="TreeGrafter"/>
</dbReference>
<proteinExistence type="predicted"/>
<dbReference type="Gene3D" id="3.30.1540.10">
    <property type="entry name" value="formyl-coa transferase, domain 3"/>
    <property type="match status" value="1"/>
</dbReference>
<evidence type="ECO:0000256" key="1">
    <source>
        <dbReference type="ARBA" id="ARBA00022679"/>
    </source>
</evidence>
<dbReference type="InterPro" id="IPR050483">
    <property type="entry name" value="CoA-transferase_III_domain"/>
</dbReference>